<feature type="compositionally biased region" description="Low complexity" evidence="1">
    <location>
        <begin position="577"/>
        <end position="589"/>
    </location>
</feature>
<feature type="compositionally biased region" description="Pro residues" evidence="1">
    <location>
        <begin position="123"/>
        <end position="134"/>
    </location>
</feature>
<evidence type="ECO:0000313" key="2">
    <source>
        <dbReference type="EMBL" id="KPI90091.1"/>
    </source>
</evidence>
<reference evidence="2 3" key="1">
    <citation type="journal article" date="2015" name="PLoS Pathog.">
        <title>Leptomonas seymouri: Adaptations to the Dixenous Life Cycle Analyzed by Genome Sequencing, Transcriptome Profiling and Co-infection with Leishmania donovani.</title>
        <authorList>
            <person name="Kraeva N."/>
            <person name="Butenko A."/>
            <person name="Hlavacova J."/>
            <person name="Kostygov A."/>
            <person name="Myskova J."/>
            <person name="Grybchuk D."/>
            <person name="Lestinova T."/>
            <person name="Votypka J."/>
            <person name="Volf P."/>
            <person name="Opperdoes F."/>
            <person name="Flegontov P."/>
            <person name="Lukes J."/>
            <person name="Yurchenko V."/>
        </authorList>
    </citation>
    <scope>NUCLEOTIDE SEQUENCE [LARGE SCALE GENOMIC DNA]</scope>
    <source>
        <strain evidence="2 3">ATCC 30220</strain>
    </source>
</reference>
<name>A0A0N1PGB2_LEPSE</name>
<feature type="region of interest" description="Disordered" evidence="1">
    <location>
        <begin position="318"/>
        <end position="378"/>
    </location>
</feature>
<protein>
    <submittedName>
        <fullName evidence="2">Uncharacterized protein</fullName>
    </submittedName>
</protein>
<sequence>MSAVLHPTATDAVTSLNEAADFLPSVAWVTPSASPPQNDCSSPPKAVAAPDSTPTSTRSAHRPTVLSISLPLLEADTDLKNAVFAPASGAAGQAAISDAFASSSSAPSSPPLSRPAKVVKPSSPSPSTRPPAVPPNTTSFSGHHRTPVRAPAAATILAVPVLRLPVKECKDEVAPVKALYSRLFCEAQQRAQRLAPAQQRRRAAQRTADTQESTFNPRGSDALLRSPPARTPSVSTAQPTQTAATAVPLSPLPTPCHSGQLPQHTSEAVKCGSSFATGEGMTAFERLYRNTEQTERRERRLKQLRETQEEAFRSICTFHPCVPPPRASRQRSVSNRRCSQEGNDGAYDGDGGSEQRNSSAVGGVASSRPGSSSRRQHRSWKFFLSDQEECQARQERHLEALKKRAAEHDHAELYTGVPRSKVSEHLKTYLEETKGYKGPIKGWAERFEHYMKVKQAIEAVPPTTPAKDQQNNESSVNRTHGSARKPASCRSRSRTRSESNGAARGRSASVFHRLFHHSDERETMHESIRLMTEQNEQMEFFKPNSGEAFMTGSKGGANNSSGTPQRTPRSGAVHHSQTAPEQTDTAQETAAAVAIAAGGAGEKEQDVDASANSPQRHLNVTAGSIFDALYTDNGRLQLRREMRHLQTQDNAGGFSFHPQVGAHSRSLAKNLARQKTHGESVETVRQRRAREAAQAQAQEVARRAQLQFRYDSFAHRQAERDRKRQKDLLDIFLQGRVKEVTSCRFRPSISEVSEAIVEGNRKYTQVIDDPQVVHSLIRQRAPSSPVSTSARHGASTPPAQAGKLSARLSAGHFATEGGRPTSSTHARPDVPPVQGLAAGVEKADRSLGTGTASQWHNASAAVHTHSVSSLSSSANGLHSIERDGKAHSPPPMVDRSSPKGDATANATRHGDAVGHVHTVNIAGAATSDYLRQLESDLQGALKE</sequence>
<feature type="compositionally biased region" description="Low complexity" evidence="1">
    <location>
        <begin position="233"/>
        <end position="248"/>
    </location>
</feature>
<feature type="compositionally biased region" description="Polar residues" evidence="1">
    <location>
        <begin position="556"/>
        <end position="568"/>
    </location>
</feature>
<feature type="region of interest" description="Disordered" evidence="1">
    <location>
        <begin position="101"/>
        <end position="147"/>
    </location>
</feature>
<dbReference type="VEuPathDB" id="TriTrypDB:Lsey_0010_0030"/>
<comment type="caution">
    <text evidence="2">The sequence shown here is derived from an EMBL/GenBank/DDBJ whole genome shotgun (WGS) entry which is preliminary data.</text>
</comment>
<dbReference type="EMBL" id="LJSK01000010">
    <property type="protein sequence ID" value="KPI90091.1"/>
    <property type="molecule type" value="Genomic_DNA"/>
</dbReference>
<dbReference type="OrthoDB" id="266907at2759"/>
<gene>
    <name evidence="2" type="ORF">ABL78_0736</name>
</gene>
<evidence type="ECO:0000256" key="1">
    <source>
        <dbReference type="SAM" id="MobiDB-lite"/>
    </source>
</evidence>
<accession>A0A0N1PGB2</accession>
<dbReference type="AlphaFoldDB" id="A0A0N1PGB2"/>
<feature type="compositionally biased region" description="Polar residues" evidence="1">
    <location>
        <begin position="330"/>
        <end position="342"/>
    </location>
</feature>
<feature type="region of interest" description="Disordered" evidence="1">
    <location>
        <begin position="28"/>
        <end position="62"/>
    </location>
</feature>
<feature type="compositionally biased region" description="Polar residues" evidence="1">
    <location>
        <begin position="31"/>
        <end position="41"/>
    </location>
</feature>
<feature type="region of interest" description="Disordered" evidence="1">
    <location>
        <begin position="195"/>
        <end position="263"/>
    </location>
</feature>
<evidence type="ECO:0000313" key="3">
    <source>
        <dbReference type="Proteomes" id="UP000038009"/>
    </source>
</evidence>
<keyword evidence="3" id="KW-1185">Reference proteome</keyword>
<feature type="compositionally biased region" description="Polar residues" evidence="1">
    <location>
        <begin position="207"/>
        <end position="217"/>
    </location>
</feature>
<feature type="region of interest" description="Disordered" evidence="1">
    <location>
        <begin position="871"/>
        <end position="911"/>
    </location>
</feature>
<proteinExistence type="predicted"/>
<feature type="region of interest" description="Disordered" evidence="1">
    <location>
        <begin position="461"/>
        <end position="511"/>
    </location>
</feature>
<feature type="compositionally biased region" description="Polar residues" evidence="1">
    <location>
        <begin position="781"/>
        <end position="790"/>
    </location>
</feature>
<organism evidence="2 3">
    <name type="scientific">Leptomonas seymouri</name>
    <dbReference type="NCBI Taxonomy" id="5684"/>
    <lineage>
        <taxon>Eukaryota</taxon>
        <taxon>Discoba</taxon>
        <taxon>Euglenozoa</taxon>
        <taxon>Kinetoplastea</taxon>
        <taxon>Metakinetoplastina</taxon>
        <taxon>Trypanosomatida</taxon>
        <taxon>Trypanosomatidae</taxon>
        <taxon>Leishmaniinae</taxon>
        <taxon>Leptomonas</taxon>
    </lineage>
</organism>
<dbReference type="OMA" id="FQANCTF"/>
<feature type="compositionally biased region" description="Polar residues" evidence="1">
    <location>
        <begin position="466"/>
        <end position="480"/>
    </location>
</feature>
<feature type="region of interest" description="Disordered" evidence="1">
    <location>
        <begin position="779"/>
        <end position="833"/>
    </location>
</feature>
<feature type="region of interest" description="Disordered" evidence="1">
    <location>
        <begin position="548"/>
        <end position="589"/>
    </location>
</feature>
<dbReference type="Proteomes" id="UP000038009">
    <property type="component" value="Unassembled WGS sequence"/>
</dbReference>